<name>A0ABS8I577_9NOSO</name>
<evidence type="ECO:0008006" key="3">
    <source>
        <dbReference type="Google" id="ProtNLM"/>
    </source>
</evidence>
<proteinExistence type="predicted"/>
<dbReference type="RefSeq" id="WP_229484212.1">
    <property type="nucleotide sequence ID" value="NZ_JAIVFQ010000009.1"/>
</dbReference>
<dbReference type="Proteomes" id="UP001199525">
    <property type="component" value="Unassembled WGS sequence"/>
</dbReference>
<evidence type="ECO:0000313" key="2">
    <source>
        <dbReference type="Proteomes" id="UP001199525"/>
    </source>
</evidence>
<gene>
    <name evidence="1" type="ORF">LC586_08965</name>
</gene>
<accession>A0ABS8I577</accession>
<reference evidence="1 2" key="1">
    <citation type="journal article" date="2021" name="Microorganisms">
        <title>Genome Evolution of Filamentous Cyanobacterium Nostoc Species: From Facultative Symbiosis to Free Living.</title>
        <authorList>
            <person name="Huo D."/>
            <person name="Li H."/>
            <person name="Cai F."/>
            <person name="Guo X."/>
            <person name="Qiao Z."/>
            <person name="Wang W."/>
            <person name="Yu G."/>
            <person name="Li R."/>
        </authorList>
    </citation>
    <scope>NUCLEOTIDE SEQUENCE [LARGE SCALE GENOMIC DNA]</scope>
    <source>
        <strain evidence="1 2">CHAB 5714</strain>
    </source>
</reference>
<comment type="caution">
    <text evidence="1">The sequence shown here is derived from an EMBL/GenBank/DDBJ whole genome shotgun (WGS) entry which is preliminary data.</text>
</comment>
<organism evidence="1 2">
    <name type="scientific">Nostoc favosum CHAB5714</name>
    <dbReference type="NCBI Taxonomy" id="2780399"/>
    <lineage>
        <taxon>Bacteria</taxon>
        <taxon>Bacillati</taxon>
        <taxon>Cyanobacteriota</taxon>
        <taxon>Cyanophyceae</taxon>
        <taxon>Nostocales</taxon>
        <taxon>Nostocaceae</taxon>
        <taxon>Nostoc</taxon>
        <taxon>Nostoc favosum</taxon>
    </lineage>
</organism>
<keyword evidence="2" id="KW-1185">Reference proteome</keyword>
<dbReference type="EMBL" id="JAIVFQ010000009">
    <property type="protein sequence ID" value="MCC5599345.1"/>
    <property type="molecule type" value="Genomic_DNA"/>
</dbReference>
<sequence length="66" mass="7360">MRKNNQYPMPNAQRPMPNAQCPMPNAQCPMPHAPCPIPHSLKLCGLNSKKRSLVLIFLLIGLVLEP</sequence>
<protein>
    <recommendedName>
        <fullName evidence="3">Histidine kinase</fullName>
    </recommendedName>
</protein>
<evidence type="ECO:0000313" key="1">
    <source>
        <dbReference type="EMBL" id="MCC5599345.1"/>
    </source>
</evidence>